<dbReference type="GO" id="GO:0016747">
    <property type="term" value="F:acyltransferase activity, transferring groups other than amino-acyl groups"/>
    <property type="evidence" value="ECO:0007669"/>
    <property type="project" value="InterPro"/>
</dbReference>
<dbReference type="RefSeq" id="WP_246070079.1">
    <property type="nucleotide sequence ID" value="NZ_BAAAQC010000012.1"/>
</dbReference>
<dbReference type="InterPro" id="IPR000182">
    <property type="entry name" value="GNAT_dom"/>
</dbReference>
<feature type="compositionally biased region" description="Polar residues" evidence="1">
    <location>
        <begin position="34"/>
        <end position="47"/>
    </location>
</feature>
<dbReference type="PANTHER" id="PTHR43072">
    <property type="entry name" value="N-ACETYLTRANSFERASE"/>
    <property type="match status" value="1"/>
</dbReference>
<reference evidence="3 4" key="1">
    <citation type="submission" date="2019-06" db="EMBL/GenBank/DDBJ databases">
        <title>Sequencing the genomes of 1000 actinobacteria strains.</title>
        <authorList>
            <person name="Klenk H.-P."/>
        </authorList>
    </citation>
    <scope>NUCLEOTIDE SEQUENCE [LARGE SCALE GENOMIC DNA]</scope>
    <source>
        <strain evidence="3 4">DSM 21776</strain>
    </source>
</reference>
<organism evidence="3 4">
    <name type="scientific">Humibacillus xanthopallidus</name>
    <dbReference type="NCBI Taxonomy" id="412689"/>
    <lineage>
        <taxon>Bacteria</taxon>
        <taxon>Bacillati</taxon>
        <taxon>Actinomycetota</taxon>
        <taxon>Actinomycetes</taxon>
        <taxon>Micrococcales</taxon>
        <taxon>Intrasporangiaceae</taxon>
        <taxon>Humibacillus</taxon>
    </lineage>
</organism>
<accession>A0A543PRR5</accession>
<dbReference type="Gene3D" id="3.40.630.30">
    <property type="match status" value="1"/>
</dbReference>
<feature type="domain" description="N-acetyltransferase" evidence="2">
    <location>
        <begin position="241"/>
        <end position="384"/>
    </location>
</feature>
<name>A0A543PRR5_9MICO</name>
<evidence type="ECO:0000259" key="2">
    <source>
        <dbReference type="PROSITE" id="PS51186"/>
    </source>
</evidence>
<feature type="region of interest" description="Disordered" evidence="1">
    <location>
        <begin position="1"/>
        <end position="49"/>
    </location>
</feature>
<dbReference type="Pfam" id="PF24551">
    <property type="entry name" value="SH3_Rv0428c"/>
    <property type="match status" value="1"/>
</dbReference>
<dbReference type="PROSITE" id="PS51186">
    <property type="entry name" value="GNAT"/>
    <property type="match status" value="1"/>
</dbReference>
<dbReference type="InterPro" id="IPR056935">
    <property type="entry name" value="Rv0428c-like_C"/>
</dbReference>
<feature type="compositionally biased region" description="Basic and acidic residues" evidence="1">
    <location>
        <begin position="1"/>
        <end position="10"/>
    </location>
</feature>
<dbReference type="PANTHER" id="PTHR43072:SF60">
    <property type="entry name" value="L-2,4-DIAMINOBUTYRIC ACID ACETYLTRANSFERASE"/>
    <property type="match status" value="1"/>
</dbReference>
<dbReference type="Pfam" id="PF24553">
    <property type="entry name" value="Rv0428c_C"/>
    <property type="match status" value="1"/>
</dbReference>
<protein>
    <submittedName>
        <fullName evidence="3">Acetyltransferase (GNAT) family protein</fullName>
    </submittedName>
</protein>
<gene>
    <name evidence="3" type="ORF">FHX52_3490</name>
</gene>
<dbReference type="Proteomes" id="UP000320085">
    <property type="component" value="Unassembled WGS sequence"/>
</dbReference>
<keyword evidence="3" id="KW-0808">Transferase</keyword>
<evidence type="ECO:0000256" key="1">
    <source>
        <dbReference type="SAM" id="MobiDB-lite"/>
    </source>
</evidence>
<dbReference type="SUPFAM" id="SSF55729">
    <property type="entry name" value="Acyl-CoA N-acyltransferases (Nat)"/>
    <property type="match status" value="1"/>
</dbReference>
<dbReference type="CDD" id="cd04301">
    <property type="entry name" value="NAT_SF"/>
    <property type="match status" value="1"/>
</dbReference>
<comment type="caution">
    <text evidence="3">The sequence shown here is derived from an EMBL/GenBank/DDBJ whole genome shotgun (WGS) entry which is preliminary data.</text>
</comment>
<evidence type="ECO:0000313" key="3">
    <source>
        <dbReference type="EMBL" id="TQN46761.1"/>
    </source>
</evidence>
<sequence length="384" mass="40975">MTGDPTHDPAAETPAEMPDESTRQSARQGEVPTSDGSAPTATDSGTDSAGHRLSAALTIGNRVVVRYRLEEGSQARATDFVGELIARNDDFLIVDTKKERVKLIRADVIAAKDVPPPASRPGPAHERVSADDLETLMAKGWVATDRAGLGDWVLRYAGGFTGRANSALVVGDPSLPVDRAIDYVERWYAERDAPPLFQVHGERGFALEDVQAGAALLERGYVAGAGRPDWTRVLVLTGPSADVPPLTTESVPVTADAKLSPEWLMTYGRSRSVVPGATEAVLTGSDGQLFLSVRDEASGRIIGIARMAIHPGWAGIFGVWVDPEHRRRGIASTMVSAAAMVARENAMPAIYLQVSADNADGIAFWQGLGFGVHHEYTYLAQPTA</sequence>
<evidence type="ECO:0000313" key="4">
    <source>
        <dbReference type="Proteomes" id="UP000320085"/>
    </source>
</evidence>
<dbReference type="EMBL" id="VFQF01000002">
    <property type="protein sequence ID" value="TQN46761.1"/>
    <property type="molecule type" value="Genomic_DNA"/>
</dbReference>
<proteinExistence type="predicted"/>
<dbReference type="AlphaFoldDB" id="A0A543PRR5"/>
<dbReference type="InterPro" id="IPR056934">
    <property type="entry name" value="SH3_Rv0428c"/>
</dbReference>
<dbReference type="InterPro" id="IPR016181">
    <property type="entry name" value="Acyl_CoA_acyltransferase"/>
</dbReference>